<organism evidence="2 3">
    <name type="scientific">Streptomyces galilaeus</name>
    <dbReference type="NCBI Taxonomy" id="33899"/>
    <lineage>
        <taxon>Bacteria</taxon>
        <taxon>Bacillati</taxon>
        <taxon>Actinomycetota</taxon>
        <taxon>Actinomycetes</taxon>
        <taxon>Kitasatosporales</taxon>
        <taxon>Streptomycetaceae</taxon>
        <taxon>Streptomyces</taxon>
    </lineage>
</organism>
<keyword evidence="2" id="KW-0378">Hydrolase</keyword>
<dbReference type="InterPro" id="IPR002711">
    <property type="entry name" value="HNH"/>
</dbReference>
<name>A0ABW9ISD1_STRGJ</name>
<dbReference type="GO" id="GO:0004519">
    <property type="term" value="F:endonuclease activity"/>
    <property type="evidence" value="ECO:0007669"/>
    <property type="project" value="UniProtKB-KW"/>
</dbReference>
<comment type="caution">
    <text evidence="2">The sequence shown here is derived from an EMBL/GenBank/DDBJ whole genome shotgun (WGS) entry which is preliminary data.</text>
</comment>
<dbReference type="SMART" id="SM00507">
    <property type="entry name" value="HNHc"/>
    <property type="match status" value="1"/>
</dbReference>
<sequence length="118" mass="13513">MLGRSQLRRALEAGAEYDGHQPEDLWIHWDDEDLYCCVCCGGPFEHLDHNVPLIRGGSHTLDNLVPLCESCNTSKQGRCPYRFYAERFPALKPYLEPYFDLHERLSGEELAARQGDTT</sequence>
<feature type="domain" description="HNH nuclease" evidence="1">
    <location>
        <begin position="22"/>
        <end position="73"/>
    </location>
</feature>
<dbReference type="Gene3D" id="1.10.30.50">
    <property type="match status" value="1"/>
</dbReference>
<evidence type="ECO:0000313" key="3">
    <source>
        <dbReference type="Proteomes" id="UP001631993"/>
    </source>
</evidence>
<accession>A0ABW9ISD1</accession>
<keyword evidence="2" id="KW-0540">Nuclease</keyword>
<keyword evidence="3" id="KW-1185">Reference proteome</keyword>
<protein>
    <submittedName>
        <fullName evidence="2">HNH endonuclease</fullName>
    </submittedName>
</protein>
<reference evidence="2 3" key="1">
    <citation type="submission" date="2024-12" db="EMBL/GenBank/DDBJ databases">
        <title>Forecasting of Potato common scab and diversities of Pathogenic streptomyces spp. in china.</title>
        <authorList>
            <person name="Handique U."/>
            <person name="Wu J."/>
        </authorList>
    </citation>
    <scope>NUCLEOTIDE SEQUENCE [LARGE SCALE GENOMIC DNA]</scope>
    <source>
        <strain evidence="2 3">ZRIMU1585</strain>
    </source>
</reference>
<dbReference type="InterPro" id="IPR003615">
    <property type="entry name" value="HNH_nuc"/>
</dbReference>
<keyword evidence="2" id="KW-0255">Endonuclease</keyword>
<proteinExistence type="predicted"/>
<dbReference type="RefSeq" id="WP_409096820.1">
    <property type="nucleotide sequence ID" value="NZ_JBJVND010000008.1"/>
</dbReference>
<evidence type="ECO:0000259" key="1">
    <source>
        <dbReference type="SMART" id="SM00507"/>
    </source>
</evidence>
<evidence type="ECO:0000313" key="2">
    <source>
        <dbReference type="EMBL" id="MFM9649939.1"/>
    </source>
</evidence>
<dbReference type="CDD" id="cd00085">
    <property type="entry name" value="HNHc"/>
    <property type="match status" value="1"/>
</dbReference>
<dbReference type="Pfam" id="PF01844">
    <property type="entry name" value="HNH"/>
    <property type="match status" value="1"/>
</dbReference>
<gene>
    <name evidence="2" type="ORF">ACKI1S_27790</name>
</gene>
<dbReference type="Proteomes" id="UP001631993">
    <property type="component" value="Unassembled WGS sequence"/>
</dbReference>
<dbReference type="EMBL" id="JBJVNE010000014">
    <property type="protein sequence ID" value="MFM9649939.1"/>
    <property type="molecule type" value="Genomic_DNA"/>
</dbReference>